<sequence>MNLQPGNDWYFIGKSSAVYYEYPPKMPEDDYVVAFKDALLEIIPLKLKELIEVQDGLVKEREMKLEIISGLNNITDDSLDFNIKLIEFEFVEYDVIQKWLKYWLRLAIKSGNSSSWVNQDVNKDDFTPEQIGRAKEIPIQDIFEGDLNKIGSRYTAQCPFHKEKTPSFTIFGNDNSFYCFGCHEWGDSIDYYMKLNNCNFPTAVERLLNG</sequence>
<evidence type="ECO:0000256" key="1">
    <source>
        <dbReference type="ARBA" id="ARBA00022723"/>
    </source>
</evidence>
<dbReference type="EMBL" id="MT141207">
    <property type="protein sequence ID" value="QJA56233.1"/>
    <property type="molecule type" value="Genomic_DNA"/>
</dbReference>
<gene>
    <name evidence="5" type="ORF">MM415B01896_0008</name>
</gene>
<feature type="domain" description="Zinc finger CHC2-type" evidence="4">
    <location>
        <begin position="154"/>
        <end position="208"/>
    </location>
</feature>
<evidence type="ECO:0000256" key="2">
    <source>
        <dbReference type="ARBA" id="ARBA00022771"/>
    </source>
</evidence>
<dbReference type="InterPro" id="IPR050219">
    <property type="entry name" value="DnaG_primase"/>
</dbReference>
<keyword evidence="2" id="KW-0863">Zinc-finger</keyword>
<dbReference type="GO" id="GO:0008270">
    <property type="term" value="F:zinc ion binding"/>
    <property type="evidence" value="ECO:0007669"/>
    <property type="project" value="UniProtKB-KW"/>
</dbReference>
<dbReference type="GO" id="GO:0003677">
    <property type="term" value="F:DNA binding"/>
    <property type="evidence" value="ECO:0007669"/>
    <property type="project" value="InterPro"/>
</dbReference>
<dbReference type="GO" id="GO:0006269">
    <property type="term" value="P:DNA replication, synthesis of primer"/>
    <property type="evidence" value="ECO:0007669"/>
    <property type="project" value="TreeGrafter"/>
</dbReference>
<dbReference type="GO" id="GO:0005737">
    <property type="term" value="C:cytoplasm"/>
    <property type="evidence" value="ECO:0007669"/>
    <property type="project" value="TreeGrafter"/>
</dbReference>
<dbReference type="InterPro" id="IPR002694">
    <property type="entry name" value="Znf_CHC2"/>
</dbReference>
<dbReference type="InterPro" id="IPR036977">
    <property type="entry name" value="DNA_primase_Znf_CHC2"/>
</dbReference>
<dbReference type="AlphaFoldDB" id="A0A6M3IFR8"/>
<evidence type="ECO:0000256" key="3">
    <source>
        <dbReference type="ARBA" id="ARBA00022833"/>
    </source>
</evidence>
<dbReference type="SMART" id="SM00400">
    <property type="entry name" value="ZnF_CHCC"/>
    <property type="match status" value="1"/>
</dbReference>
<dbReference type="Gene3D" id="3.90.580.10">
    <property type="entry name" value="Zinc finger, CHC2-type domain"/>
    <property type="match status" value="1"/>
</dbReference>
<dbReference type="SUPFAM" id="SSF57783">
    <property type="entry name" value="Zinc beta-ribbon"/>
    <property type="match status" value="1"/>
</dbReference>
<accession>A0A6M3IFR8</accession>
<evidence type="ECO:0000259" key="4">
    <source>
        <dbReference type="SMART" id="SM00400"/>
    </source>
</evidence>
<dbReference type="PANTHER" id="PTHR30313">
    <property type="entry name" value="DNA PRIMASE"/>
    <property type="match status" value="1"/>
</dbReference>
<proteinExistence type="predicted"/>
<dbReference type="PANTHER" id="PTHR30313:SF2">
    <property type="entry name" value="DNA PRIMASE"/>
    <property type="match status" value="1"/>
</dbReference>
<dbReference type="GO" id="GO:0003899">
    <property type="term" value="F:DNA-directed RNA polymerase activity"/>
    <property type="evidence" value="ECO:0007669"/>
    <property type="project" value="InterPro"/>
</dbReference>
<reference evidence="5" key="1">
    <citation type="submission" date="2020-03" db="EMBL/GenBank/DDBJ databases">
        <title>The deep terrestrial virosphere.</title>
        <authorList>
            <person name="Holmfeldt K."/>
            <person name="Nilsson E."/>
            <person name="Simone D."/>
            <person name="Lopez-Fernandez M."/>
            <person name="Wu X."/>
            <person name="de Brujin I."/>
            <person name="Lundin D."/>
            <person name="Andersson A."/>
            <person name="Bertilsson S."/>
            <person name="Dopson M."/>
        </authorList>
    </citation>
    <scope>NUCLEOTIDE SEQUENCE</scope>
    <source>
        <strain evidence="5">MM415B01896</strain>
    </source>
</reference>
<organism evidence="5">
    <name type="scientific">viral metagenome</name>
    <dbReference type="NCBI Taxonomy" id="1070528"/>
    <lineage>
        <taxon>unclassified sequences</taxon>
        <taxon>metagenomes</taxon>
        <taxon>organismal metagenomes</taxon>
    </lineage>
</organism>
<protein>
    <submittedName>
        <fullName evidence="5">Putative primase</fullName>
    </submittedName>
</protein>
<name>A0A6M3IFR8_9ZZZZ</name>
<evidence type="ECO:0000313" key="5">
    <source>
        <dbReference type="EMBL" id="QJA56233.1"/>
    </source>
</evidence>
<keyword evidence="1" id="KW-0479">Metal-binding</keyword>
<dbReference type="Pfam" id="PF01807">
    <property type="entry name" value="Zn_ribbon_DnaG"/>
    <property type="match status" value="1"/>
</dbReference>
<keyword evidence="3" id="KW-0862">Zinc</keyword>